<reference evidence="4" key="1">
    <citation type="journal article" date="2021" name="Environ. Microbiol.">
        <title>Genomic characterization of three novel Desulfobacterota classes expand the metabolic and phylogenetic diversity of the phylum.</title>
        <authorList>
            <person name="Murphy C.L."/>
            <person name="Biggerstaff J."/>
            <person name="Eichhorn A."/>
            <person name="Ewing E."/>
            <person name="Shahan R."/>
            <person name="Soriano D."/>
            <person name="Stewart S."/>
            <person name="VanMol K."/>
            <person name="Walker R."/>
            <person name="Walters P."/>
            <person name="Elshahed M.S."/>
            <person name="Youssef N.H."/>
        </authorList>
    </citation>
    <scope>NUCLEOTIDE SEQUENCE</scope>
    <source>
        <strain evidence="4">Zod_Metabat.24</strain>
    </source>
</reference>
<dbReference type="EMBL" id="JAFGIX010000043">
    <property type="protein sequence ID" value="MBN1573212.1"/>
    <property type="molecule type" value="Genomic_DNA"/>
</dbReference>
<dbReference type="SMART" id="SM00028">
    <property type="entry name" value="TPR"/>
    <property type="match status" value="5"/>
</dbReference>
<dbReference type="Pfam" id="PF07719">
    <property type="entry name" value="TPR_2"/>
    <property type="match status" value="2"/>
</dbReference>
<dbReference type="InterPro" id="IPR051685">
    <property type="entry name" value="Ycf3/AcsC/BcsC/TPR_MFPF"/>
</dbReference>
<organism evidence="4 5">
    <name type="scientific">Candidatus Zymogenus saltonus</name>
    <dbReference type="NCBI Taxonomy" id="2844893"/>
    <lineage>
        <taxon>Bacteria</taxon>
        <taxon>Deltaproteobacteria</taxon>
        <taxon>Candidatus Zymogenia</taxon>
        <taxon>Candidatus Zymogeniales</taxon>
        <taxon>Candidatus Zymogenaceae</taxon>
        <taxon>Candidatus Zymogenus</taxon>
    </lineage>
</organism>
<keyword evidence="2 3" id="KW-0802">TPR repeat</keyword>
<accession>A0A9D8PPJ6</accession>
<dbReference type="SUPFAM" id="SSF48452">
    <property type="entry name" value="TPR-like"/>
    <property type="match status" value="1"/>
</dbReference>
<evidence type="ECO:0000256" key="3">
    <source>
        <dbReference type="PROSITE-ProRule" id="PRU00339"/>
    </source>
</evidence>
<evidence type="ECO:0000256" key="1">
    <source>
        <dbReference type="ARBA" id="ARBA00022737"/>
    </source>
</evidence>
<evidence type="ECO:0000313" key="4">
    <source>
        <dbReference type="EMBL" id="MBN1573212.1"/>
    </source>
</evidence>
<dbReference type="Proteomes" id="UP000809273">
    <property type="component" value="Unassembled WGS sequence"/>
</dbReference>
<proteinExistence type="predicted"/>
<feature type="repeat" description="TPR" evidence="3">
    <location>
        <begin position="128"/>
        <end position="161"/>
    </location>
</feature>
<dbReference type="InterPro" id="IPR011990">
    <property type="entry name" value="TPR-like_helical_dom_sf"/>
</dbReference>
<dbReference type="Gene3D" id="1.25.40.10">
    <property type="entry name" value="Tetratricopeptide repeat domain"/>
    <property type="match status" value="2"/>
</dbReference>
<keyword evidence="1" id="KW-0677">Repeat</keyword>
<dbReference type="InterPro" id="IPR019734">
    <property type="entry name" value="TPR_rpt"/>
</dbReference>
<dbReference type="PANTHER" id="PTHR44943">
    <property type="entry name" value="CELLULOSE SYNTHASE OPERON PROTEIN C"/>
    <property type="match status" value="1"/>
</dbReference>
<feature type="repeat" description="TPR" evidence="3">
    <location>
        <begin position="94"/>
        <end position="127"/>
    </location>
</feature>
<gene>
    <name evidence="4" type="ORF">JW984_08465</name>
</gene>
<dbReference type="PANTHER" id="PTHR44943:SF8">
    <property type="entry name" value="TPR REPEAT-CONTAINING PROTEIN MJ0263"/>
    <property type="match status" value="1"/>
</dbReference>
<evidence type="ECO:0000256" key="2">
    <source>
        <dbReference type="ARBA" id="ARBA00022803"/>
    </source>
</evidence>
<sequence length="207" mass="24393">MHRKKLLTILVIFVLILVNNICFAEEWREWAKKGNDYYRKFKWAEALECYNKSLAIHTTINNLFNRAFVYQYLGEYEKALNEWDEIIPLIPDNPYVYGNKAEVLIELGRTKEAINEFERALSHNPNEDAKLEYMGTIKYLSGEIEEAIEYYNKSLAIREGNYVLFLLGKTYCSQGEYGKAFIYYEKSCSKGEYKGCKAYEELENKLK</sequence>
<comment type="caution">
    <text evidence="4">The sequence shown here is derived from an EMBL/GenBank/DDBJ whole genome shotgun (WGS) entry which is preliminary data.</text>
</comment>
<reference evidence="4" key="2">
    <citation type="submission" date="2021-01" db="EMBL/GenBank/DDBJ databases">
        <authorList>
            <person name="Hahn C.R."/>
            <person name="Youssef N.H."/>
            <person name="Elshahed M."/>
        </authorList>
    </citation>
    <scope>NUCLEOTIDE SEQUENCE</scope>
    <source>
        <strain evidence="4">Zod_Metabat.24</strain>
    </source>
</reference>
<dbReference type="PROSITE" id="PS50005">
    <property type="entry name" value="TPR"/>
    <property type="match status" value="3"/>
</dbReference>
<dbReference type="AlphaFoldDB" id="A0A9D8PPJ6"/>
<evidence type="ECO:0000313" key="5">
    <source>
        <dbReference type="Proteomes" id="UP000809273"/>
    </source>
</evidence>
<name>A0A9D8PPJ6_9DELT</name>
<dbReference type="InterPro" id="IPR013105">
    <property type="entry name" value="TPR_2"/>
</dbReference>
<protein>
    <submittedName>
        <fullName evidence="4">Tetratricopeptide repeat protein</fullName>
    </submittedName>
</protein>
<dbReference type="Pfam" id="PF13424">
    <property type="entry name" value="TPR_12"/>
    <property type="match status" value="1"/>
</dbReference>
<feature type="repeat" description="TPR" evidence="3">
    <location>
        <begin position="60"/>
        <end position="93"/>
    </location>
</feature>